<feature type="chain" id="PRO_5022781593" description="SGNH hydrolase-type esterase domain-containing protein" evidence="1">
    <location>
        <begin position="17"/>
        <end position="235"/>
    </location>
</feature>
<dbReference type="InterPro" id="IPR036514">
    <property type="entry name" value="SGNH_hydro_sf"/>
</dbReference>
<dbReference type="Proteomes" id="UP000318995">
    <property type="component" value="Unassembled WGS sequence"/>
</dbReference>
<organism evidence="3 4">
    <name type="scientific">Botrimarina hoheduenensis</name>
    <dbReference type="NCBI Taxonomy" id="2528000"/>
    <lineage>
        <taxon>Bacteria</taxon>
        <taxon>Pseudomonadati</taxon>
        <taxon>Planctomycetota</taxon>
        <taxon>Planctomycetia</taxon>
        <taxon>Pirellulales</taxon>
        <taxon>Lacipirellulaceae</taxon>
        <taxon>Botrimarina</taxon>
    </lineage>
</organism>
<feature type="domain" description="SGNH hydrolase-type esterase" evidence="2">
    <location>
        <begin position="69"/>
        <end position="217"/>
    </location>
</feature>
<dbReference type="SUPFAM" id="SSF52266">
    <property type="entry name" value="SGNH hydrolase"/>
    <property type="match status" value="1"/>
</dbReference>
<evidence type="ECO:0000256" key="1">
    <source>
        <dbReference type="SAM" id="SignalP"/>
    </source>
</evidence>
<dbReference type="Gene3D" id="3.40.50.1110">
    <property type="entry name" value="SGNH hydrolase"/>
    <property type="match status" value="1"/>
</dbReference>
<evidence type="ECO:0000313" key="4">
    <source>
        <dbReference type="Proteomes" id="UP000318995"/>
    </source>
</evidence>
<feature type="signal peptide" evidence="1">
    <location>
        <begin position="1"/>
        <end position="16"/>
    </location>
</feature>
<evidence type="ECO:0000313" key="3">
    <source>
        <dbReference type="EMBL" id="TWT41620.1"/>
    </source>
</evidence>
<name>A0A5C5VTG3_9BACT</name>
<accession>A0A5C5VTG3</accession>
<dbReference type="InterPro" id="IPR013830">
    <property type="entry name" value="SGNH_hydro"/>
</dbReference>
<dbReference type="GO" id="GO:0016788">
    <property type="term" value="F:hydrolase activity, acting on ester bonds"/>
    <property type="evidence" value="ECO:0007669"/>
    <property type="project" value="UniProtKB-ARBA"/>
</dbReference>
<dbReference type="AlphaFoldDB" id="A0A5C5VTG3"/>
<proteinExistence type="predicted"/>
<comment type="caution">
    <text evidence="3">The sequence shown here is derived from an EMBL/GenBank/DDBJ whole genome shotgun (WGS) entry which is preliminary data.</text>
</comment>
<gene>
    <name evidence="3" type="ORF">Pla111_29970</name>
</gene>
<keyword evidence="4" id="KW-1185">Reference proteome</keyword>
<evidence type="ECO:0000259" key="2">
    <source>
        <dbReference type="Pfam" id="PF13472"/>
    </source>
</evidence>
<sequence precursor="true">MLAQCWLLLASLVAWADLPTPPDFTPYRAEIAGWESDISKLEAIREPTPHRDSILVVGSSSIRLWESVDADLAPYRVIRRGYGGAKYSDLAYYLPRLIEPHAYRAAVVFVGNDITGGAGDKSPAELGEWFGYVADRLHHHEPEAQVLCVDVRPTPLRFQAWSDIAAGNAALKHACEKRDRTHYVDTSNHFLTEDGQSVKLSLYREDNLHLSAEGYAVWSEQIVRALDRVLSASEP</sequence>
<protein>
    <recommendedName>
        <fullName evidence="2">SGNH hydrolase-type esterase domain-containing protein</fullName>
    </recommendedName>
</protein>
<reference evidence="3 4" key="1">
    <citation type="submission" date="2019-02" db="EMBL/GenBank/DDBJ databases">
        <title>Deep-cultivation of Planctomycetes and their phenomic and genomic characterization uncovers novel biology.</title>
        <authorList>
            <person name="Wiegand S."/>
            <person name="Jogler M."/>
            <person name="Boedeker C."/>
            <person name="Pinto D."/>
            <person name="Vollmers J."/>
            <person name="Rivas-Marin E."/>
            <person name="Kohn T."/>
            <person name="Peeters S.H."/>
            <person name="Heuer A."/>
            <person name="Rast P."/>
            <person name="Oberbeckmann S."/>
            <person name="Bunk B."/>
            <person name="Jeske O."/>
            <person name="Meyerdierks A."/>
            <person name="Storesund J.E."/>
            <person name="Kallscheuer N."/>
            <person name="Luecker S."/>
            <person name="Lage O.M."/>
            <person name="Pohl T."/>
            <person name="Merkel B.J."/>
            <person name="Hornburger P."/>
            <person name="Mueller R.-W."/>
            <person name="Bruemmer F."/>
            <person name="Labrenz M."/>
            <person name="Spormann A.M."/>
            <person name="Op Den Camp H."/>
            <person name="Overmann J."/>
            <person name="Amann R."/>
            <person name="Jetten M.S.M."/>
            <person name="Mascher T."/>
            <person name="Medema M.H."/>
            <person name="Devos D.P."/>
            <person name="Kaster A.-K."/>
            <person name="Ovreas L."/>
            <person name="Rohde M."/>
            <person name="Galperin M.Y."/>
            <person name="Jogler C."/>
        </authorList>
    </citation>
    <scope>NUCLEOTIDE SEQUENCE [LARGE SCALE GENOMIC DNA]</scope>
    <source>
        <strain evidence="3 4">Pla111</strain>
    </source>
</reference>
<dbReference type="EMBL" id="SJPH01000008">
    <property type="protein sequence ID" value="TWT41620.1"/>
    <property type="molecule type" value="Genomic_DNA"/>
</dbReference>
<keyword evidence="1" id="KW-0732">Signal</keyword>
<dbReference type="Pfam" id="PF13472">
    <property type="entry name" value="Lipase_GDSL_2"/>
    <property type="match status" value="1"/>
</dbReference>